<dbReference type="OrthoDB" id="618454at2"/>
<evidence type="ECO:0000313" key="8">
    <source>
        <dbReference type="EMBL" id="RKD90709.1"/>
    </source>
</evidence>
<keyword evidence="9" id="KW-1185">Reference proteome</keyword>
<evidence type="ECO:0000256" key="3">
    <source>
        <dbReference type="ARBA" id="ARBA00022729"/>
    </source>
</evidence>
<comment type="similarity">
    <text evidence="2">Belongs to the SusD family.</text>
</comment>
<keyword evidence="3" id="KW-0732">Signal</keyword>
<dbReference type="InterPro" id="IPR033985">
    <property type="entry name" value="SusD-like_N"/>
</dbReference>
<keyword evidence="4" id="KW-0472">Membrane</keyword>
<evidence type="ECO:0000259" key="6">
    <source>
        <dbReference type="Pfam" id="PF07980"/>
    </source>
</evidence>
<dbReference type="Pfam" id="PF14322">
    <property type="entry name" value="SusD-like_3"/>
    <property type="match status" value="1"/>
</dbReference>
<accession>A0A419W5H1</accession>
<organism evidence="8 9">
    <name type="scientific">Mangrovibacterium diazotrophicum</name>
    <dbReference type="NCBI Taxonomy" id="1261403"/>
    <lineage>
        <taxon>Bacteria</taxon>
        <taxon>Pseudomonadati</taxon>
        <taxon>Bacteroidota</taxon>
        <taxon>Bacteroidia</taxon>
        <taxon>Marinilabiliales</taxon>
        <taxon>Prolixibacteraceae</taxon>
        <taxon>Mangrovibacterium</taxon>
    </lineage>
</organism>
<dbReference type="Gene3D" id="1.25.40.390">
    <property type="match status" value="1"/>
</dbReference>
<evidence type="ECO:0000256" key="4">
    <source>
        <dbReference type="ARBA" id="ARBA00023136"/>
    </source>
</evidence>
<comment type="caution">
    <text evidence="8">The sequence shown here is derived from an EMBL/GenBank/DDBJ whole genome shotgun (WGS) entry which is preliminary data.</text>
</comment>
<evidence type="ECO:0000313" key="9">
    <source>
        <dbReference type="Proteomes" id="UP000283387"/>
    </source>
</evidence>
<protein>
    <submittedName>
        <fullName evidence="8">Putative outer membrane starch-binding protein</fullName>
    </submittedName>
</protein>
<evidence type="ECO:0000256" key="1">
    <source>
        <dbReference type="ARBA" id="ARBA00004442"/>
    </source>
</evidence>
<evidence type="ECO:0000259" key="7">
    <source>
        <dbReference type="Pfam" id="PF14322"/>
    </source>
</evidence>
<dbReference type="EMBL" id="RAPN01000001">
    <property type="protein sequence ID" value="RKD90709.1"/>
    <property type="molecule type" value="Genomic_DNA"/>
</dbReference>
<reference evidence="8 9" key="1">
    <citation type="submission" date="2018-09" db="EMBL/GenBank/DDBJ databases">
        <title>Genomic Encyclopedia of Archaeal and Bacterial Type Strains, Phase II (KMG-II): from individual species to whole genera.</title>
        <authorList>
            <person name="Goeker M."/>
        </authorList>
    </citation>
    <scope>NUCLEOTIDE SEQUENCE [LARGE SCALE GENOMIC DNA]</scope>
    <source>
        <strain evidence="8 9">DSM 27148</strain>
    </source>
</reference>
<dbReference type="InterPro" id="IPR011990">
    <property type="entry name" value="TPR-like_helical_dom_sf"/>
</dbReference>
<dbReference type="Proteomes" id="UP000283387">
    <property type="component" value="Unassembled WGS sequence"/>
</dbReference>
<dbReference type="AlphaFoldDB" id="A0A419W5H1"/>
<dbReference type="GO" id="GO:0009279">
    <property type="term" value="C:cell outer membrane"/>
    <property type="evidence" value="ECO:0007669"/>
    <property type="project" value="UniProtKB-SubCell"/>
</dbReference>
<evidence type="ECO:0000256" key="5">
    <source>
        <dbReference type="ARBA" id="ARBA00023237"/>
    </source>
</evidence>
<dbReference type="InterPro" id="IPR012944">
    <property type="entry name" value="SusD_RagB_dom"/>
</dbReference>
<evidence type="ECO:0000256" key="2">
    <source>
        <dbReference type="ARBA" id="ARBA00006275"/>
    </source>
</evidence>
<comment type="subcellular location">
    <subcellularLocation>
        <location evidence="1">Cell outer membrane</location>
    </subcellularLocation>
</comment>
<feature type="domain" description="SusD-like N-terminal" evidence="7">
    <location>
        <begin position="65"/>
        <end position="228"/>
    </location>
</feature>
<gene>
    <name evidence="8" type="ORF">BC643_1052</name>
</gene>
<proteinExistence type="inferred from homology"/>
<dbReference type="SUPFAM" id="SSF48452">
    <property type="entry name" value="TPR-like"/>
    <property type="match status" value="1"/>
</dbReference>
<dbReference type="Pfam" id="PF07980">
    <property type="entry name" value="SusD_RagB"/>
    <property type="match status" value="1"/>
</dbReference>
<keyword evidence="5" id="KW-0998">Cell outer membrane</keyword>
<sequence>MNTKKLIYLVLGVCLGLTSCSDDFLTLYPETVISAGDFYETEADFQLAIVGNYVPLRNLYGTGAADYGAWSMGEMRSDNTGFIYNTSNRGYADREYVDQFIDDSNGGPVSNKYQNDFIIIGRANQILKYIDDADISDDARNNYKGQALFLRAFAYFDLVQYFGGVPLVTTPPTSYEETLQTRATVAEIYTQIIADATLAAEILPSFSEQEKGYVANGAAYTLLGNAYLVLEEWANAETALSNVSGYSLQSDYAAIFDPSNKNNSEMIFEVQYSDDLSASANSMFAYNFLPILSNPGVISGFPNGNTNGYGGWNTPTPEMIAAYESGDLRFDASIQFYSGEGYDNIPYVKKYVHGAVQHQVTDDDWPVYRYAEVLLMIAEAKNEQGDVSGALTYLNMVHAHSRTGLSALSISDQTAMREAIMTERRVELAFENKRWPDLVRWGNAAEVMSAQFAKIKANPTDYYYPAGVELASTAYNFQDFRLLFPIPEREINIYPNIEQNPGY</sequence>
<dbReference type="PROSITE" id="PS51257">
    <property type="entry name" value="PROKAR_LIPOPROTEIN"/>
    <property type="match status" value="1"/>
</dbReference>
<name>A0A419W5H1_9BACT</name>
<dbReference type="RefSeq" id="WP_120272091.1">
    <property type="nucleotide sequence ID" value="NZ_RAPN01000001.1"/>
</dbReference>
<feature type="domain" description="RagB/SusD" evidence="6">
    <location>
        <begin position="344"/>
        <end position="503"/>
    </location>
</feature>
<dbReference type="CDD" id="cd08977">
    <property type="entry name" value="SusD"/>
    <property type="match status" value="1"/>
</dbReference>